<feature type="compositionally biased region" description="Gly residues" evidence="2">
    <location>
        <begin position="252"/>
        <end position="267"/>
    </location>
</feature>
<feature type="compositionally biased region" description="Acidic residues" evidence="2">
    <location>
        <begin position="280"/>
        <end position="299"/>
    </location>
</feature>
<feature type="compositionally biased region" description="Basic residues" evidence="2">
    <location>
        <begin position="134"/>
        <end position="147"/>
    </location>
</feature>
<sequence>MAHNLPTRPLKSTVANYAYTSPGGTPTPAAQAPLPSGWTEHRAPTGHSYYYHAATKTSTYTRPVPPSTALVPQHTPGHTSSSQFPFAAAVLSGSQFPGDPFTHGAPTTPNYPHYPHQQFFQRGRGGGRPFQPHRPPKKPDRPKKKRPLPGVENWVLVLTKLGREFVHNPETKESLWLGKGKIPDEVVKAVEKLKSLGLEELSKLDEEEKRASEARRRARRAEKWKATAVTEELEEKGEGGEYGEYEEEEGADGGQSGGAGVGATGEGPRGKKRSASAAELGEEGEEEYEEEYEEYEEPPEGAPKWDGGLPASGGGAPAGPVEFTEEDISWQLEAMAEEYGLEEEDLQEEDLPAEDAVQIYREMLEELQPNPYGTWENTYPSLAHDPRYTVLNTTKHRQEVFTAWCKDRVAILKEEKLKQERKDPKVQYWEFLAAHIKDVKKLYWPEFKRKHKKEKEMKDSKLTDKDREKMYREYSAHTKLSPTLLENELKKLLKSNKELTRYAKVDGLPLTILADVRYAAYPLVLPGDAKSSGLPPPRDTVIQAFLSTLPEEARPLSEKELKERQRQGALRERERTVKKEQGRLRGEIERGREILKGEEMEIERAVKEVGRKGLLSAIEAEREREKEREKLKEKEKAES</sequence>
<reference evidence="4 5" key="1">
    <citation type="journal article" date="2018" name="Nat. Ecol. Evol.">
        <title>Pezizomycetes genomes reveal the molecular basis of ectomycorrhizal truffle lifestyle.</title>
        <authorList>
            <person name="Murat C."/>
            <person name="Payen T."/>
            <person name="Noel B."/>
            <person name="Kuo A."/>
            <person name="Morin E."/>
            <person name="Chen J."/>
            <person name="Kohler A."/>
            <person name="Krizsan K."/>
            <person name="Balestrini R."/>
            <person name="Da Silva C."/>
            <person name="Montanini B."/>
            <person name="Hainaut M."/>
            <person name="Levati E."/>
            <person name="Barry K.W."/>
            <person name="Belfiori B."/>
            <person name="Cichocki N."/>
            <person name="Clum A."/>
            <person name="Dockter R.B."/>
            <person name="Fauchery L."/>
            <person name="Guy J."/>
            <person name="Iotti M."/>
            <person name="Le Tacon F."/>
            <person name="Lindquist E.A."/>
            <person name="Lipzen A."/>
            <person name="Malagnac F."/>
            <person name="Mello A."/>
            <person name="Molinier V."/>
            <person name="Miyauchi S."/>
            <person name="Poulain J."/>
            <person name="Riccioni C."/>
            <person name="Rubini A."/>
            <person name="Sitrit Y."/>
            <person name="Splivallo R."/>
            <person name="Traeger S."/>
            <person name="Wang M."/>
            <person name="Zifcakova L."/>
            <person name="Wipf D."/>
            <person name="Zambonelli A."/>
            <person name="Paolocci F."/>
            <person name="Nowrousian M."/>
            <person name="Ottonello S."/>
            <person name="Baldrian P."/>
            <person name="Spatafora J.W."/>
            <person name="Henrissat B."/>
            <person name="Nagy L.G."/>
            <person name="Aury J.M."/>
            <person name="Wincker P."/>
            <person name="Grigoriev I.V."/>
            <person name="Bonfante P."/>
            <person name="Martin F.M."/>
        </authorList>
    </citation>
    <scope>NUCLEOTIDE SEQUENCE [LARGE SCALE GENOMIC DNA]</scope>
    <source>
        <strain evidence="4 5">ATCC MYA-4762</strain>
    </source>
</reference>
<dbReference type="SUPFAM" id="SSF81698">
    <property type="entry name" value="FF domain"/>
    <property type="match status" value="1"/>
</dbReference>
<dbReference type="Pfam" id="PF01846">
    <property type="entry name" value="FF"/>
    <property type="match status" value="1"/>
</dbReference>
<dbReference type="Pfam" id="PF00397">
    <property type="entry name" value="WW"/>
    <property type="match status" value="1"/>
</dbReference>
<dbReference type="InterPro" id="IPR001202">
    <property type="entry name" value="WW_dom"/>
</dbReference>
<dbReference type="AlphaFoldDB" id="A0A3N4LS82"/>
<protein>
    <recommendedName>
        <fullName evidence="3">WW domain-containing protein</fullName>
    </recommendedName>
</protein>
<dbReference type="InterPro" id="IPR036020">
    <property type="entry name" value="WW_dom_sf"/>
</dbReference>
<dbReference type="GO" id="GO:0070063">
    <property type="term" value="F:RNA polymerase binding"/>
    <property type="evidence" value="ECO:0007669"/>
    <property type="project" value="InterPro"/>
</dbReference>
<proteinExistence type="predicted"/>
<dbReference type="Gene3D" id="1.10.10.440">
    <property type="entry name" value="FF domain"/>
    <property type="match status" value="1"/>
</dbReference>
<evidence type="ECO:0000313" key="5">
    <source>
        <dbReference type="Proteomes" id="UP000267821"/>
    </source>
</evidence>
<evidence type="ECO:0000256" key="1">
    <source>
        <dbReference type="ARBA" id="ARBA00022737"/>
    </source>
</evidence>
<dbReference type="SMART" id="SM00441">
    <property type="entry name" value="FF"/>
    <property type="match status" value="2"/>
</dbReference>
<evidence type="ECO:0000313" key="4">
    <source>
        <dbReference type="EMBL" id="RPB24409.1"/>
    </source>
</evidence>
<evidence type="ECO:0000256" key="2">
    <source>
        <dbReference type="SAM" id="MobiDB-lite"/>
    </source>
</evidence>
<dbReference type="STRING" id="1051890.A0A3N4LS82"/>
<evidence type="ECO:0000259" key="3">
    <source>
        <dbReference type="PROSITE" id="PS50020"/>
    </source>
</evidence>
<dbReference type="GO" id="GO:0005634">
    <property type="term" value="C:nucleus"/>
    <property type="evidence" value="ECO:0007669"/>
    <property type="project" value="TreeGrafter"/>
</dbReference>
<feature type="region of interest" description="Disordered" evidence="2">
    <location>
        <begin position="203"/>
        <end position="324"/>
    </location>
</feature>
<dbReference type="PROSITE" id="PS01159">
    <property type="entry name" value="WW_DOMAIN_1"/>
    <property type="match status" value="1"/>
</dbReference>
<dbReference type="Gene3D" id="2.20.70.10">
    <property type="match status" value="2"/>
</dbReference>
<gene>
    <name evidence="4" type="ORF">L211DRAFT_857132</name>
</gene>
<accession>A0A3N4LS82</accession>
<dbReference type="PROSITE" id="PS50020">
    <property type="entry name" value="WW_DOMAIN_2"/>
    <property type="match status" value="1"/>
</dbReference>
<keyword evidence="5" id="KW-1185">Reference proteome</keyword>
<feature type="compositionally biased region" description="Acidic residues" evidence="2">
    <location>
        <begin position="231"/>
        <end position="251"/>
    </location>
</feature>
<dbReference type="InterPro" id="IPR036517">
    <property type="entry name" value="FF_domain_sf"/>
</dbReference>
<dbReference type="CDD" id="cd00201">
    <property type="entry name" value="WW"/>
    <property type="match status" value="1"/>
</dbReference>
<dbReference type="InterPro" id="IPR002713">
    <property type="entry name" value="FF_domain"/>
</dbReference>
<feature type="region of interest" description="Disordered" evidence="2">
    <location>
        <begin position="95"/>
        <end position="149"/>
    </location>
</feature>
<feature type="region of interest" description="Disordered" evidence="2">
    <location>
        <begin position="556"/>
        <end position="583"/>
    </location>
</feature>
<dbReference type="SUPFAM" id="SSF51045">
    <property type="entry name" value="WW domain"/>
    <property type="match status" value="1"/>
</dbReference>
<dbReference type="OrthoDB" id="410044at2759"/>
<dbReference type="SMART" id="SM00456">
    <property type="entry name" value="WW"/>
    <property type="match status" value="2"/>
</dbReference>
<dbReference type="InterPro" id="IPR045148">
    <property type="entry name" value="TCRG1-like"/>
</dbReference>
<organism evidence="4 5">
    <name type="scientific">Terfezia boudieri ATCC MYA-4762</name>
    <dbReference type="NCBI Taxonomy" id="1051890"/>
    <lineage>
        <taxon>Eukaryota</taxon>
        <taxon>Fungi</taxon>
        <taxon>Dikarya</taxon>
        <taxon>Ascomycota</taxon>
        <taxon>Pezizomycotina</taxon>
        <taxon>Pezizomycetes</taxon>
        <taxon>Pezizales</taxon>
        <taxon>Pezizaceae</taxon>
        <taxon>Terfezia</taxon>
    </lineage>
</organism>
<name>A0A3N4LS82_9PEZI</name>
<dbReference type="Proteomes" id="UP000267821">
    <property type="component" value="Unassembled WGS sequence"/>
</dbReference>
<dbReference type="PANTHER" id="PTHR15377:SF3">
    <property type="entry name" value="WW DOMAIN-CONTAINING PROTEIN"/>
    <property type="match status" value="1"/>
</dbReference>
<keyword evidence="1" id="KW-0677">Repeat</keyword>
<feature type="domain" description="WW" evidence="3">
    <location>
        <begin position="32"/>
        <end position="65"/>
    </location>
</feature>
<dbReference type="EMBL" id="ML121541">
    <property type="protein sequence ID" value="RPB24409.1"/>
    <property type="molecule type" value="Genomic_DNA"/>
</dbReference>
<dbReference type="PANTHER" id="PTHR15377">
    <property type="entry name" value="TRANSCRIPTION ELONGATION REGULATOR 1"/>
    <property type="match status" value="1"/>
</dbReference>
<feature type="compositionally biased region" description="Basic and acidic residues" evidence="2">
    <location>
        <begin position="203"/>
        <end position="225"/>
    </location>
</feature>
<dbReference type="InParanoid" id="A0A3N4LS82"/>
<dbReference type="GO" id="GO:0003712">
    <property type="term" value="F:transcription coregulator activity"/>
    <property type="evidence" value="ECO:0007669"/>
    <property type="project" value="TreeGrafter"/>
</dbReference>